<comment type="caution">
    <text evidence="3">The sequence shown here is derived from an EMBL/GenBank/DDBJ whole genome shotgun (WGS) entry which is preliminary data.</text>
</comment>
<protein>
    <submittedName>
        <fullName evidence="3">Tripartite tricarboxylate transporter TctB family protein</fullName>
    </submittedName>
</protein>
<dbReference type="InterPro" id="IPR009936">
    <property type="entry name" value="DUF1468"/>
</dbReference>
<accession>A0A4Q9G665</accession>
<feature type="transmembrane region" description="Helical" evidence="1">
    <location>
        <begin position="43"/>
        <end position="62"/>
    </location>
</feature>
<feature type="domain" description="DUF1468" evidence="2">
    <location>
        <begin position="18"/>
        <end position="150"/>
    </location>
</feature>
<keyword evidence="1" id="KW-1133">Transmembrane helix</keyword>
<feature type="transmembrane region" description="Helical" evidence="1">
    <location>
        <begin position="12"/>
        <end position="31"/>
    </location>
</feature>
<evidence type="ECO:0000313" key="3">
    <source>
        <dbReference type="EMBL" id="TBN44153.1"/>
    </source>
</evidence>
<dbReference type="OrthoDB" id="8907787at2"/>
<keyword evidence="4" id="KW-1185">Reference proteome</keyword>
<name>A0A4Q9G665_9RHOB</name>
<sequence>MPEPAPGRRPGELVFNIAILLASLFLLYSAYGISGFEALSAPGAVPMATTAIMSVCAIIILRDSLRKRSDTAQTVGRDILPLSVIVTIAMIAGYALALRPLGFLPTSVLFLLIMARFLSKRSWGFCLAVSVGTVLVIWIIFRLIFSVLMPQGIVPEGRIISAISSLF</sequence>
<evidence type="ECO:0000259" key="2">
    <source>
        <dbReference type="Pfam" id="PF07331"/>
    </source>
</evidence>
<feature type="transmembrane region" description="Helical" evidence="1">
    <location>
        <begin position="74"/>
        <end position="95"/>
    </location>
</feature>
<evidence type="ECO:0000313" key="4">
    <source>
        <dbReference type="Proteomes" id="UP000293520"/>
    </source>
</evidence>
<gene>
    <name evidence="3" type="ORF">EYE42_03000</name>
</gene>
<proteinExistence type="predicted"/>
<evidence type="ECO:0000256" key="1">
    <source>
        <dbReference type="SAM" id="Phobius"/>
    </source>
</evidence>
<dbReference type="EMBL" id="SISK01000001">
    <property type="protein sequence ID" value="TBN44153.1"/>
    <property type="molecule type" value="Genomic_DNA"/>
</dbReference>
<reference evidence="3 4" key="1">
    <citation type="submission" date="2019-02" db="EMBL/GenBank/DDBJ databases">
        <title>Paracoccus subflavus sp. nov., isolated from marine sediment of the Pacific Ocean.</title>
        <authorList>
            <person name="Zhang G."/>
        </authorList>
    </citation>
    <scope>NUCLEOTIDE SEQUENCE [LARGE SCALE GENOMIC DNA]</scope>
    <source>
        <strain evidence="3 4">GY0581</strain>
    </source>
</reference>
<organism evidence="3 4">
    <name type="scientific">Paracoccus subflavus</name>
    <dbReference type="NCBI Taxonomy" id="2528244"/>
    <lineage>
        <taxon>Bacteria</taxon>
        <taxon>Pseudomonadati</taxon>
        <taxon>Pseudomonadota</taxon>
        <taxon>Alphaproteobacteria</taxon>
        <taxon>Rhodobacterales</taxon>
        <taxon>Paracoccaceae</taxon>
        <taxon>Paracoccus</taxon>
    </lineage>
</organism>
<keyword evidence="1" id="KW-0812">Transmembrane</keyword>
<keyword evidence="1" id="KW-0472">Membrane</keyword>
<dbReference type="Pfam" id="PF07331">
    <property type="entry name" value="TctB"/>
    <property type="match status" value="1"/>
</dbReference>
<feature type="transmembrane region" description="Helical" evidence="1">
    <location>
        <begin position="125"/>
        <end position="145"/>
    </location>
</feature>
<dbReference type="Proteomes" id="UP000293520">
    <property type="component" value="Unassembled WGS sequence"/>
</dbReference>
<feature type="transmembrane region" description="Helical" evidence="1">
    <location>
        <begin position="101"/>
        <end position="118"/>
    </location>
</feature>
<dbReference type="AlphaFoldDB" id="A0A4Q9G665"/>